<evidence type="ECO:0000259" key="2">
    <source>
        <dbReference type="Pfam" id="PF00656"/>
    </source>
</evidence>
<dbReference type="InterPro" id="IPR052039">
    <property type="entry name" value="Caspase-related_regulators"/>
</dbReference>
<dbReference type="PANTHER" id="PTHR22576:SF37">
    <property type="entry name" value="MUCOSA-ASSOCIATED LYMPHOID TISSUE LYMPHOMA TRANSLOCATION PROTEIN 1"/>
    <property type="match status" value="1"/>
</dbReference>
<dbReference type="EMBL" id="JADBEO010000057">
    <property type="protein sequence ID" value="MDR4308554.1"/>
    <property type="molecule type" value="Genomic_DNA"/>
</dbReference>
<dbReference type="InterPro" id="IPR019734">
    <property type="entry name" value="TPR_rpt"/>
</dbReference>
<keyword evidence="1" id="KW-0732">Signal</keyword>
<dbReference type="PANTHER" id="PTHR22576">
    <property type="entry name" value="MUCOSA ASSOCIATED LYMPHOID TISSUE LYMPHOMA TRANSLOCATION PROTEIN 1/PARACASPASE"/>
    <property type="match status" value="1"/>
</dbReference>
<protein>
    <submittedName>
        <fullName evidence="3">Caspase family protein</fullName>
    </submittedName>
</protein>
<evidence type="ECO:0000256" key="1">
    <source>
        <dbReference type="SAM" id="SignalP"/>
    </source>
</evidence>
<name>A0ABU1DKQ5_9HYPH</name>
<evidence type="ECO:0000313" key="3">
    <source>
        <dbReference type="EMBL" id="MDR4308554.1"/>
    </source>
</evidence>
<feature type="domain" description="Peptidase C14 caspase" evidence="2">
    <location>
        <begin position="387"/>
        <end position="614"/>
    </location>
</feature>
<dbReference type="InterPro" id="IPR029030">
    <property type="entry name" value="Caspase-like_dom_sf"/>
</dbReference>
<dbReference type="InterPro" id="IPR011990">
    <property type="entry name" value="TPR-like_helical_dom_sf"/>
</dbReference>
<evidence type="ECO:0000313" key="4">
    <source>
        <dbReference type="Proteomes" id="UP001181622"/>
    </source>
</evidence>
<feature type="signal peptide" evidence="1">
    <location>
        <begin position="1"/>
        <end position="26"/>
    </location>
</feature>
<dbReference type="Proteomes" id="UP001181622">
    <property type="component" value="Unassembled WGS sequence"/>
</dbReference>
<dbReference type="SMART" id="SM00028">
    <property type="entry name" value="TPR"/>
    <property type="match status" value="4"/>
</dbReference>
<dbReference type="SUPFAM" id="SSF48452">
    <property type="entry name" value="TPR-like"/>
    <property type="match status" value="1"/>
</dbReference>
<dbReference type="Pfam" id="PF00656">
    <property type="entry name" value="Peptidase_C14"/>
    <property type="match status" value="1"/>
</dbReference>
<gene>
    <name evidence="3" type="ORF">IHQ68_18190</name>
</gene>
<reference evidence="3" key="1">
    <citation type="submission" date="2020-10" db="EMBL/GenBank/DDBJ databases">
        <authorList>
            <person name="Abbas A."/>
            <person name="Razzaq R."/>
            <person name="Waqas M."/>
            <person name="Abbas N."/>
            <person name="Nielsen T.K."/>
            <person name="Hansen L.H."/>
            <person name="Hussain S."/>
            <person name="Shahid M."/>
        </authorList>
    </citation>
    <scope>NUCLEOTIDE SEQUENCE</scope>
    <source>
        <strain evidence="3">S14</strain>
    </source>
</reference>
<dbReference type="Gene3D" id="3.40.50.1460">
    <property type="match status" value="1"/>
</dbReference>
<accession>A0ABU1DKQ5</accession>
<proteinExistence type="predicted"/>
<dbReference type="InterPro" id="IPR011600">
    <property type="entry name" value="Pept_C14_caspase"/>
</dbReference>
<dbReference type="SUPFAM" id="SSF52129">
    <property type="entry name" value="Caspase-like"/>
    <property type="match status" value="1"/>
</dbReference>
<sequence length="628" mass="65830">MRIRFAASVTAFALFAALSAASPVRAASDMETCADEDLKKTVFDLPKLAAAEAACGRALLAAATDADRQKAVFYRGLTRFLLVMQHSVSNAMNGGGADFALPTLETVRPALADMETAIRLDGPMKSAAMAMSVTIKQAIGLEAEAKTEVEQAVKAAPNEATPLVMRALQSEMAGDADAALADLNKAVELEPTLGTALSQRGELLHRLGELVQARADFAAAAALGAPYARNALTAKSDIELRIGDLQAAYDDLLAAARAEGDLPRSRIAEENARLLVRAGDLALDKLKMPEAAEKHFREAEKLVRNNWYATLGLARLEEARGQPEKAKAIYRRVVAGAKGQSQLYERMTATARLALMNLPASVATLGPFHDTAMTGTASAKGSPDGLKRTAFIIGMGDYERLASLPNARRDGAVMANALAEMGFDAVMVAENLGRDGLRSAPAAIAERAQMSDVVLVFYAGHAVEADGVNFLIPIDARPESDRDLQAGALELGAVTAAAAKAKRGSLVIVDACRDDPFVEARAIAASRGSGPKATEAKRLHAGLAATKAAAPNSVVLHSTQAGQPALDGDGLDSPFVRGLLATLATPGKSFEAVVRETTKRVSDSTDARQVPAVYGAPPVVALLPPARR</sequence>
<comment type="caution">
    <text evidence="3">The sequence shown here is derived from an EMBL/GenBank/DDBJ whole genome shotgun (WGS) entry which is preliminary data.</text>
</comment>
<dbReference type="RefSeq" id="WP_309394401.1">
    <property type="nucleotide sequence ID" value="NZ_JADBEO010000057.1"/>
</dbReference>
<keyword evidence="4" id="KW-1185">Reference proteome</keyword>
<feature type="chain" id="PRO_5046078239" evidence="1">
    <location>
        <begin position="27"/>
        <end position="628"/>
    </location>
</feature>
<organism evidence="3 4">
    <name type="scientific">Chelatococcus sambhunathii</name>
    <dbReference type="NCBI Taxonomy" id="363953"/>
    <lineage>
        <taxon>Bacteria</taxon>
        <taxon>Pseudomonadati</taxon>
        <taxon>Pseudomonadota</taxon>
        <taxon>Alphaproteobacteria</taxon>
        <taxon>Hyphomicrobiales</taxon>
        <taxon>Chelatococcaceae</taxon>
        <taxon>Chelatococcus</taxon>
    </lineage>
</organism>
<dbReference type="Gene3D" id="1.25.40.10">
    <property type="entry name" value="Tetratricopeptide repeat domain"/>
    <property type="match status" value="1"/>
</dbReference>